<evidence type="ECO:0000256" key="2">
    <source>
        <dbReference type="ARBA" id="ARBA00022643"/>
    </source>
</evidence>
<organism evidence="5 6">
    <name type="scientific">Roseivivax lentus</name>
    <dbReference type="NCBI Taxonomy" id="633194"/>
    <lineage>
        <taxon>Bacteria</taxon>
        <taxon>Pseudomonadati</taxon>
        <taxon>Pseudomonadota</taxon>
        <taxon>Alphaproteobacteria</taxon>
        <taxon>Rhodobacterales</taxon>
        <taxon>Roseobacteraceae</taxon>
        <taxon>Roseivivax</taxon>
    </lineage>
</organism>
<dbReference type="InterPro" id="IPR035965">
    <property type="entry name" value="PAS-like_dom_sf"/>
</dbReference>
<keyword evidence="6" id="KW-1185">Reference proteome</keyword>
<dbReference type="InterPro" id="IPR003594">
    <property type="entry name" value="HATPase_dom"/>
</dbReference>
<keyword evidence="1" id="KW-0285">Flavoprotein</keyword>
<evidence type="ECO:0000256" key="3">
    <source>
        <dbReference type="ARBA" id="ARBA00022991"/>
    </source>
</evidence>
<evidence type="ECO:0000313" key="5">
    <source>
        <dbReference type="EMBL" id="SIS97952.1"/>
    </source>
</evidence>
<keyword evidence="2" id="KW-0288">FMN</keyword>
<feature type="domain" description="PAS" evidence="4">
    <location>
        <begin position="20"/>
        <end position="69"/>
    </location>
</feature>
<dbReference type="Gene3D" id="3.30.565.10">
    <property type="entry name" value="Histidine kinase-like ATPase, C-terminal domain"/>
    <property type="match status" value="1"/>
</dbReference>
<dbReference type="InterPro" id="IPR000014">
    <property type="entry name" value="PAS"/>
</dbReference>
<dbReference type="PROSITE" id="PS50112">
    <property type="entry name" value="PAS"/>
    <property type="match status" value="1"/>
</dbReference>
<dbReference type="Gene3D" id="3.30.450.20">
    <property type="entry name" value="PAS domain"/>
    <property type="match status" value="1"/>
</dbReference>
<dbReference type="CDD" id="cd00130">
    <property type="entry name" value="PAS"/>
    <property type="match status" value="1"/>
</dbReference>
<dbReference type="STRING" id="633194.SAMN05421759_108118"/>
<dbReference type="Proteomes" id="UP000186684">
    <property type="component" value="Unassembled WGS sequence"/>
</dbReference>
<dbReference type="NCBIfam" id="TIGR00229">
    <property type="entry name" value="sensory_box"/>
    <property type="match status" value="1"/>
</dbReference>
<dbReference type="PANTHER" id="PTHR47429:SF2">
    <property type="entry name" value="PROTEIN TWIN LOV 1"/>
    <property type="match status" value="1"/>
</dbReference>
<reference evidence="6" key="1">
    <citation type="submission" date="2017-01" db="EMBL/GenBank/DDBJ databases">
        <authorList>
            <person name="Varghese N."/>
            <person name="Submissions S."/>
        </authorList>
    </citation>
    <scope>NUCLEOTIDE SEQUENCE [LARGE SCALE GENOMIC DNA]</scope>
    <source>
        <strain evidence="6">DSM 29430</strain>
    </source>
</reference>
<dbReference type="Pfam" id="PF13426">
    <property type="entry name" value="PAS_9"/>
    <property type="match status" value="1"/>
</dbReference>
<dbReference type="InterPro" id="IPR036890">
    <property type="entry name" value="HATPase_C_sf"/>
</dbReference>
<dbReference type="AlphaFoldDB" id="A0A1N7NI10"/>
<evidence type="ECO:0000256" key="1">
    <source>
        <dbReference type="ARBA" id="ARBA00022630"/>
    </source>
</evidence>
<dbReference type="InterPro" id="IPR001610">
    <property type="entry name" value="PAC"/>
</dbReference>
<proteinExistence type="predicted"/>
<name>A0A1N7NI10_9RHOB</name>
<gene>
    <name evidence="5" type="ORF">SAMN05421759_108118</name>
</gene>
<dbReference type="SMART" id="SM00387">
    <property type="entry name" value="HATPase_c"/>
    <property type="match status" value="1"/>
</dbReference>
<accession>A0A1N7NI10</accession>
<evidence type="ECO:0000313" key="6">
    <source>
        <dbReference type="Proteomes" id="UP000186684"/>
    </source>
</evidence>
<protein>
    <submittedName>
        <fullName evidence="5">PAS domain S-box-containing protein</fullName>
    </submittedName>
</protein>
<dbReference type="EMBL" id="FTOQ01000008">
    <property type="protein sequence ID" value="SIS97952.1"/>
    <property type="molecule type" value="Genomic_DNA"/>
</dbReference>
<sequence>MAGFSRLSLAIVITNPQVPDNPIVYVNDAFERITGYARSSVIGRNCRFLQGERTRKTDVDRIRTAVENGREVSVDILNYRASGQPFLNRLTIAPILDEQGNPLYFLGFQKELREDEDESVSNDTILDLLLGRVHGDLGLILRNIAHPDIRENLTEPMTEIEAMPRRLDCIQLVYEEMQKADRELDRAGLDLGALLSRIAANVTHHESRPGIRVVQQFEQMEVGLDDALRIALILSETLSNAFSHAFVGLDSGFVDLRVTKLAAGGLRLILSDDGVGIPAKIDWPSNNTVGGRLIASLLDGLDATINVARGAAGTVVMVDVPVHPHDLAKKGA</sequence>
<evidence type="ECO:0000259" key="4">
    <source>
        <dbReference type="PROSITE" id="PS50112"/>
    </source>
</evidence>
<dbReference type="PANTHER" id="PTHR47429">
    <property type="entry name" value="PROTEIN TWIN LOV 1"/>
    <property type="match status" value="1"/>
</dbReference>
<dbReference type="SMART" id="SM00086">
    <property type="entry name" value="PAC"/>
    <property type="match status" value="1"/>
</dbReference>
<dbReference type="SUPFAM" id="SSF55874">
    <property type="entry name" value="ATPase domain of HSP90 chaperone/DNA topoisomerase II/histidine kinase"/>
    <property type="match status" value="1"/>
</dbReference>
<keyword evidence="3" id="KW-0157">Chromophore</keyword>
<dbReference type="SUPFAM" id="SSF55785">
    <property type="entry name" value="PYP-like sensor domain (PAS domain)"/>
    <property type="match status" value="1"/>
</dbReference>